<keyword evidence="4" id="KW-1003">Cell membrane</keyword>
<evidence type="ECO:0000256" key="7">
    <source>
        <dbReference type="ARBA" id="ARBA00022692"/>
    </source>
</evidence>
<dbReference type="InterPro" id="IPR007895">
    <property type="entry name" value="MASE1"/>
</dbReference>
<organism evidence="14 15">
    <name type="scientific">Microbacterium endophyticum</name>
    <dbReference type="NCBI Taxonomy" id="1526412"/>
    <lineage>
        <taxon>Bacteria</taxon>
        <taxon>Bacillati</taxon>
        <taxon>Actinomycetota</taxon>
        <taxon>Actinomycetes</taxon>
        <taxon>Micrococcales</taxon>
        <taxon>Microbacteriaceae</taxon>
        <taxon>Microbacterium</taxon>
    </lineage>
</organism>
<dbReference type="FunFam" id="1.10.287.130:FF:000001">
    <property type="entry name" value="Two-component sensor histidine kinase"/>
    <property type="match status" value="1"/>
</dbReference>
<evidence type="ECO:0000256" key="1">
    <source>
        <dbReference type="ARBA" id="ARBA00000085"/>
    </source>
</evidence>
<evidence type="ECO:0000256" key="2">
    <source>
        <dbReference type="ARBA" id="ARBA00004651"/>
    </source>
</evidence>
<dbReference type="Proteomes" id="UP000529310">
    <property type="component" value="Unassembled WGS sequence"/>
</dbReference>
<dbReference type="InterPro" id="IPR036097">
    <property type="entry name" value="HisK_dim/P_sf"/>
</dbReference>
<feature type="transmembrane region" description="Helical" evidence="12">
    <location>
        <begin position="240"/>
        <end position="261"/>
    </location>
</feature>
<dbReference type="Pfam" id="PF02518">
    <property type="entry name" value="HATPase_c"/>
    <property type="match status" value="1"/>
</dbReference>
<name>A0A7W4YKS3_9MICO</name>
<evidence type="ECO:0000256" key="6">
    <source>
        <dbReference type="ARBA" id="ARBA00022679"/>
    </source>
</evidence>
<dbReference type="SMART" id="SM00387">
    <property type="entry name" value="HATPase_c"/>
    <property type="match status" value="1"/>
</dbReference>
<dbReference type="AlphaFoldDB" id="A0A7W4YKS3"/>
<dbReference type="InterPro" id="IPR036890">
    <property type="entry name" value="HATPase_C_sf"/>
</dbReference>
<dbReference type="GO" id="GO:0000155">
    <property type="term" value="F:phosphorelay sensor kinase activity"/>
    <property type="evidence" value="ECO:0007669"/>
    <property type="project" value="InterPro"/>
</dbReference>
<evidence type="ECO:0000256" key="12">
    <source>
        <dbReference type="SAM" id="Phobius"/>
    </source>
</evidence>
<feature type="transmembrane region" description="Helical" evidence="12">
    <location>
        <begin position="267"/>
        <end position="287"/>
    </location>
</feature>
<keyword evidence="8" id="KW-0418">Kinase</keyword>
<feature type="transmembrane region" description="Helical" evidence="12">
    <location>
        <begin position="192"/>
        <end position="209"/>
    </location>
</feature>
<dbReference type="Gene3D" id="3.30.565.10">
    <property type="entry name" value="Histidine kinase-like ATPase, C-terminal domain"/>
    <property type="match status" value="1"/>
</dbReference>
<feature type="transmembrane region" description="Helical" evidence="12">
    <location>
        <begin position="126"/>
        <end position="147"/>
    </location>
</feature>
<feature type="transmembrane region" description="Helical" evidence="12">
    <location>
        <begin position="159"/>
        <end position="180"/>
    </location>
</feature>
<feature type="transmembrane region" description="Helical" evidence="12">
    <location>
        <begin position="47"/>
        <end position="63"/>
    </location>
</feature>
<comment type="caution">
    <text evidence="14">The sequence shown here is derived from an EMBL/GenBank/DDBJ whole genome shotgun (WGS) entry which is preliminary data.</text>
</comment>
<gene>
    <name evidence="14" type="ORF">FHX49_000251</name>
</gene>
<evidence type="ECO:0000256" key="10">
    <source>
        <dbReference type="ARBA" id="ARBA00023012"/>
    </source>
</evidence>
<dbReference type="SUPFAM" id="SSF47384">
    <property type="entry name" value="Homodimeric domain of signal transducing histidine kinase"/>
    <property type="match status" value="1"/>
</dbReference>
<comment type="subcellular location">
    <subcellularLocation>
        <location evidence="2">Cell membrane</location>
        <topology evidence="2">Multi-pass membrane protein</topology>
    </subcellularLocation>
</comment>
<dbReference type="PROSITE" id="PS50109">
    <property type="entry name" value="HIS_KIN"/>
    <property type="match status" value="1"/>
</dbReference>
<evidence type="ECO:0000259" key="13">
    <source>
        <dbReference type="PROSITE" id="PS50109"/>
    </source>
</evidence>
<dbReference type="SMART" id="SM00388">
    <property type="entry name" value="HisKA"/>
    <property type="match status" value="1"/>
</dbReference>
<accession>A0A7W4YKS3</accession>
<keyword evidence="6" id="KW-0808">Transferase</keyword>
<feature type="transmembrane region" description="Helical" evidence="12">
    <location>
        <begin position="92"/>
        <end position="114"/>
    </location>
</feature>
<dbReference type="InterPro" id="IPR005467">
    <property type="entry name" value="His_kinase_dom"/>
</dbReference>
<dbReference type="SUPFAM" id="SSF55874">
    <property type="entry name" value="ATPase domain of HSP90 chaperone/DNA topoisomerase II/histidine kinase"/>
    <property type="match status" value="1"/>
</dbReference>
<dbReference type="PANTHER" id="PTHR43711:SF26">
    <property type="entry name" value="SENSOR HISTIDINE KINASE RCSC"/>
    <property type="match status" value="1"/>
</dbReference>
<protein>
    <recommendedName>
        <fullName evidence="3">histidine kinase</fullName>
        <ecNumber evidence="3">2.7.13.3</ecNumber>
    </recommendedName>
</protein>
<dbReference type="Pfam" id="PF05231">
    <property type="entry name" value="MASE1"/>
    <property type="match status" value="1"/>
</dbReference>
<dbReference type="CDD" id="cd00082">
    <property type="entry name" value="HisKA"/>
    <property type="match status" value="1"/>
</dbReference>
<evidence type="ECO:0000256" key="5">
    <source>
        <dbReference type="ARBA" id="ARBA00022553"/>
    </source>
</evidence>
<dbReference type="GO" id="GO:0005886">
    <property type="term" value="C:plasma membrane"/>
    <property type="evidence" value="ECO:0007669"/>
    <property type="project" value="UniProtKB-SubCell"/>
</dbReference>
<dbReference type="RefSeq" id="WP_165142509.1">
    <property type="nucleotide sequence ID" value="NZ_CP049255.1"/>
</dbReference>
<evidence type="ECO:0000256" key="8">
    <source>
        <dbReference type="ARBA" id="ARBA00022777"/>
    </source>
</evidence>
<dbReference type="Gene3D" id="1.10.287.130">
    <property type="match status" value="1"/>
</dbReference>
<feature type="transmembrane region" description="Helical" evidence="12">
    <location>
        <begin position="68"/>
        <end position="86"/>
    </location>
</feature>
<reference evidence="14 15" key="1">
    <citation type="submission" date="2020-08" db="EMBL/GenBank/DDBJ databases">
        <title>Sequencing the genomes of 1000 actinobacteria strains.</title>
        <authorList>
            <person name="Klenk H.-P."/>
        </authorList>
    </citation>
    <scope>NUCLEOTIDE SEQUENCE [LARGE SCALE GENOMIC DNA]</scope>
    <source>
        <strain evidence="14 15">DSM 27099</strain>
    </source>
</reference>
<evidence type="ECO:0000256" key="4">
    <source>
        <dbReference type="ARBA" id="ARBA00022475"/>
    </source>
</evidence>
<dbReference type="InterPro" id="IPR050736">
    <property type="entry name" value="Sensor_HK_Regulatory"/>
</dbReference>
<dbReference type="InterPro" id="IPR004358">
    <property type="entry name" value="Sig_transdc_His_kin-like_C"/>
</dbReference>
<keyword evidence="11 12" id="KW-0472">Membrane</keyword>
<keyword evidence="10" id="KW-0902">Two-component regulatory system</keyword>
<dbReference type="PRINTS" id="PR00344">
    <property type="entry name" value="BCTRLSENSOR"/>
</dbReference>
<dbReference type="EMBL" id="JACHWQ010000001">
    <property type="protein sequence ID" value="MBB2974710.1"/>
    <property type="molecule type" value="Genomic_DNA"/>
</dbReference>
<evidence type="ECO:0000256" key="11">
    <source>
        <dbReference type="ARBA" id="ARBA00023136"/>
    </source>
</evidence>
<feature type="domain" description="Histidine kinase" evidence="13">
    <location>
        <begin position="446"/>
        <end position="662"/>
    </location>
</feature>
<keyword evidence="5" id="KW-0597">Phosphoprotein</keyword>
<keyword evidence="9 12" id="KW-1133">Transmembrane helix</keyword>
<keyword evidence="7 12" id="KW-0812">Transmembrane</keyword>
<keyword evidence="15" id="KW-1185">Reference proteome</keyword>
<evidence type="ECO:0000256" key="3">
    <source>
        <dbReference type="ARBA" id="ARBA00012438"/>
    </source>
</evidence>
<evidence type="ECO:0000313" key="15">
    <source>
        <dbReference type="Proteomes" id="UP000529310"/>
    </source>
</evidence>
<sequence length="667" mass="71095">MSNTSMAARSQAAPARLRLLLVAGLLVLTGISALAMALRNPGEADIARWWPASATALAAALFARKREVWYVLAAIVVVTALGSLGAGRLWQFSLIGGVGSAIEAWLIAAIISGSDGKTTLKSVTDVGRFLIANVAGTVVGAVIVAGGAQISGLDFAETFVLVAASHGVSIVILVPIFIINRVRFRVSTRPQTVAVSLALAAAVVAAFFPGSPAPLTFLPVPILVWAALSQSMLTAAIQVAFVAAGVSTLTLLGGGAFAYFVGPFSVVAIPQLYAFTLAVLTLVIGAATQERRVGDRRAQALLALVQDAFERGPDGFALLEEREEGIYQAVDINAVAPTLLPGTFEDVEGKWQLRRSSRLFDVVSEMPLGATRILEWGSGSETSPTTRVTLLIGSEENDGRMVVASIKDLAPLREAEERLQLQIERERATIDALRRLNQQKNDFVASVSHELRTPITSILGYAEEMRDDDSDDKSAEYLEVIQRNALRLLGVVNDVLLVAQRNSDTDAEARRNDVVVVDAVGKCISDLGHQIRSKRIHVDAAIDRSIRLHVSESDFERVLSNLMTNAIKFSPSEGKITLSAIVDGAVVVIGVEDEGPGISVEDRDRIFDPFYRSPQATRDGVPGTGLGLPIARELVQSMGGTISLRADLSAGTCIEVRIPRVMPAATR</sequence>
<dbReference type="InterPro" id="IPR003661">
    <property type="entry name" value="HisK_dim/P_dom"/>
</dbReference>
<dbReference type="EC" id="2.7.13.3" evidence="3"/>
<comment type="catalytic activity">
    <reaction evidence="1">
        <text>ATP + protein L-histidine = ADP + protein N-phospho-L-histidine.</text>
        <dbReference type="EC" id="2.7.13.3"/>
    </reaction>
</comment>
<evidence type="ECO:0000256" key="9">
    <source>
        <dbReference type="ARBA" id="ARBA00022989"/>
    </source>
</evidence>
<dbReference type="PANTHER" id="PTHR43711">
    <property type="entry name" value="TWO-COMPONENT HISTIDINE KINASE"/>
    <property type="match status" value="1"/>
</dbReference>
<proteinExistence type="predicted"/>
<evidence type="ECO:0000313" key="14">
    <source>
        <dbReference type="EMBL" id="MBB2974710.1"/>
    </source>
</evidence>
<dbReference type="Pfam" id="PF00512">
    <property type="entry name" value="HisKA"/>
    <property type="match status" value="1"/>
</dbReference>
<dbReference type="InterPro" id="IPR003594">
    <property type="entry name" value="HATPase_dom"/>
</dbReference>
<dbReference type="CDD" id="cd00075">
    <property type="entry name" value="HATPase"/>
    <property type="match status" value="1"/>
</dbReference>